<gene>
    <name evidence="2" type="ORF">yc1106_07806</name>
</gene>
<sequence>MACTRSRKSANPTNGTAPSPRRSLRTRKARSTTSPEHQVVRRSARLANKSLRCTQQQEITCEQSSSSSTHKDSHESKATTKETPTSKPLIAISKLYPKVFSYVDDTAFKSGSTSPSSTNGYSSSTESDFEDKTKHPSTDNMHYVASDVIDGCKEDYDNLQEAKNDEYGFDEFVVWDGEVDEEGNGEECQSDRKGSFSSTSSEDTLFIPEIKAKKRKRVDEQEPEEVAEQISDAIVLFSRRCNRDLEPVVLRATKRIRRDTEVAVVWDRALRLGLGVGTEMSDGSVVWRIGPKAVNGVL</sequence>
<feature type="region of interest" description="Disordered" evidence="1">
    <location>
        <begin position="180"/>
        <end position="201"/>
    </location>
</feature>
<organism evidence="2 3">
    <name type="scientific">Curvularia clavata</name>
    <dbReference type="NCBI Taxonomy" id="95742"/>
    <lineage>
        <taxon>Eukaryota</taxon>
        <taxon>Fungi</taxon>
        <taxon>Dikarya</taxon>
        <taxon>Ascomycota</taxon>
        <taxon>Pezizomycotina</taxon>
        <taxon>Dothideomycetes</taxon>
        <taxon>Pleosporomycetidae</taxon>
        <taxon>Pleosporales</taxon>
        <taxon>Pleosporineae</taxon>
        <taxon>Pleosporaceae</taxon>
        <taxon>Curvularia</taxon>
    </lineage>
</organism>
<feature type="region of interest" description="Disordered" evidence="1">
    <location>
        <begin position="108"/>
        <end position="139"/>
    </location>
</feature>
<name>A0A9Q8ZC95_CURCL</name>
<proteinExistence type="predicted"/>
<dbReference type="OrthoDB" id="3693676at2759"/>
<evidence type="ECO:0000313" key="2">
    <source>
        <dbReference type="EMBL" id="USP80532.1"/>
    </source>
</evidence>
<dbReference type="AlphaFoldDB" id="A0A9Q8ZC95"/>
<dbReference type="EMBL" id="CP089279">
    <property type="protein sequence ID" value="USP80532.1"/>
    <property type="molecule type" value="Genomic_DNA"/>
</dbReference>
<dbReference type="Proteomes" id="UP001056012">
    <property type="component" value="Chromosome 6"/>
</dbReference>
<feature type="compositionally biased region" description="Low complexity" evidence="1">
    <location>
        <begin position="110"/>
        <end position="126"/>
    </location>
</feature>
<evidence type="ECO:0000313" key="3">
    <source>
        <dbReference type="Proteomes" id="UP001056012"/>
    </source>
</evidence>
<feature type="compositionally biased region" description="Polar residues" evidence="1">
    <location>
        <begin position="51"/>
        <end position="63"/>
    </location>
</feature>
<feature type="region of interest" description="Disordered" evidence="1">
    <location>
        <begin position="1"/>
        <end position="85"/>
    </location>
</feature>
<keyword evidence="3" id="KW-1185">Reference proteome</keyword>
<protein>
    <submittedName>
        <fullName evidence="2">Uncharacterized protein</fullName>
    </submittedName>
</protein>
<dbReference type="VEuPathDB" id="FungiDB:yc1106_07806"/>
<accession>A0A9Q8ZC95</accession>
<feature type="compositionally biased region" description="Basic and acidic residues" evidence="1">
    <location>
        <begin position="69"/>
        <end position="80"/>
    </location>
</feature>
<evidence type="ECO:0000256" key="1">
    <source>
        <dbReference type="SAM" id="MobiDB-lite"/>
    </source>
</evidence>
<reference evidence="2" key="1">
    <citation type="submission" date="2021-12" db="EMBL/GenBank/DDBJ databases">
        <title>Curvularia clavata genome.</title>
        <authorList>
            <person name="Cao Y."/>
        </authorList>
    </citation>
    <scope>NUCLEOTIDE SEQUENCE</scope>
    <source>
        <strain evidence="2">Yc1106</strain>
    </source>
</reference>